<dbReference type="EMBL" id="PYGK01000003">
    <property type="protein sequence ID" value="PSL33630.1"/>
    <property type="molecule type" value="Genomic_DNA"/>
</dbReference>
<evidence type="ECO:0000313" key="2">
    <source>
        <dbReference type="Proteomes" id="UP000240978"/>
    </source>
</evidence>
<dbReference type="SUPFAM" id="SSF109854">
    <property type="entry name" value="DinB/YfiT-like putative metalloenzymes"/>
    <property type="match status" value="1"/>
</dbReference>
<keyword evidence="2" id="KW-1185">Reference proteome</keyword>
<dbReference type="InterPro" id="IPR011463">
    <property type="entry name" value="DUF1569"/>
</dbReference>
<dbReference type="Proteomes" id="UP000240978">
    <property type="component" value="Unassembled WGS sequence"/>
</dbReference>
<dbReference type="AlphaFoldDB" id="A0A2P8GI77"/>
<comment type="caution">
    <text evidence="1">The sequence shown here is derived from an EMBL/GenBank/DDBJ whole genome shotgun (WGS) entry which is preliminary data.</text>
</comment>
<reference evidence="1 2" key="1">
    <citation type="submission" date="2018-03" db="EMBL/GenBank/DDBJ databases">
        <title>Genomic Encyclopedia of Archaeal and Bacterial Type Strains, Phase II (KMG-II): from individual species to whole genera.</title>
        <authorList>
            <person name="Goeker M."/>
        </authorList>
    </citation>
    <scope>NUCLEOTIDE SEQUENCE [LARGE SCALE GENOMIC DNA]</scope>
    <source>
        <strain evidence="1 2">DSM 18107</strain>
    </source>
</reference>
<evidence type="ECO:0000313" key="1">
    <source>
        <dbReference type="EMBL" id="PSL33630.1"/>
    </source>
</evidence>
<dbReference type="OrthoDB" id="2599194at2"/>
<dbReference type="Gene3D" id="1.20.120.450">
    <property type="entry name" value="dinb family like domain"/>
    <property type="match status" value="1"/>
</dbReference>
<dbReference type="InterPro" id="IPR034660">
    <property type="entry name" value="DinB/YfiT-like"/>
</dbReference>
<accession>A0A2P8GI77</accession>
<dbReference type="RefSeq" id="WP_106601918.1">
    <property type="nucleotide sequence ID" value="NZ_PYGK01000003.1"/>
</dbReference>
<organism evidence="1 2">
    <name type="scientific">Chitinophaga ginsengisoli</name>
    <dbReference type="NCBI Taxonomy" id="363837"/>
    <lineage>
        <taxon>Bacteria</taxon>
        <taxon>Pseudomonadati</taxon>
        <taxon>Bacteroidota</taxon>
        <taxon>Chitinophagia</taxon>
        <taxon>Chitinophagales</taxon>
        <taxon>Chitinophagaceae</taxon>
        <taxon>Chitinophaga</taxon>
    </lineage>
</organism>
<gene>
    <name evidence="1" type="ORF">CLV42_103613</name>
</gene>
<sequence length="149" mass="17418">MKTIFDKTTRDELIARINNLHEGTAAQWGKMNIGQMVDHCIRYEEMMLGRIKCKRSFAGMLFGKMVLKSLLKDEKTIPQSMPTIPEIRIKNNSSCDIAVRKENWVALIEECGRRSDLEFIHPFFGRMTKEQVGRMSYKHADHHLRQFNC</sequence>
<name>A0A2P8GI77_9BACT</name>
<dbReference type="Pfam" id="PF07606">
    <property type="entry name" value="DUF1569"/>
    <property type="match status" value="1"/>
</dbReference>
<proteinExistence type="predicted"/>
<protein>
    <submittedName>
        <fullName evidence="1">Uncharacterized protein DUF1569</fullName>
    </submittedName>
</protein>